<evidence type="ECO:0008006" key="4">
    <source>
        <dbReference type="Google" id="ProtNLM"/>
    </source>
</evidence>
<name>A0AAU9JD01_9CILI</name>
<feature type="transmembrane region" description="Helical" evidence="1">
    <location>
        <begin position="48"/>
        <end position="66"/>
    </location>
</feature>
<dbReference type="AlphaFoldDB" id="A0AAU9JD01"/>
<dbReference type="EMBL" id="CAJZBQ010000021">
    <property type="protein sequence ID" value="CAG9318626.1"/>
    <property type="molecule type" value="Genomic_DNA"/>
</dbReference>
<comment type="caution">
    <text evidence="2">The sequence shown here is derived from an EMBL/GenBank/DDBJ whole genome shotgun (WGS) entry which is preliminary data.</text>
</comment>
<proteinExistence type="predicted"/>
<protein>
    <recommendedName>
        <fullName evidence="4">SAYSvFN domain-containing protein</fullName>
    </recommendedName>
</protein>
<evidence type="ECO:0000313" key="2">
    <source>
        <dbReference type="EMBL" id="CAG9318626.1"/>
    </source>
</evidence>
<keyword evidence="1" id="KW-0472">Membrane</keyword>
<organism evidence="2 3">
    <name type="scientific">Blepharisma stoltei</name>
    <dbReference type="NCBI Taxonomy" id="1481888"/>
    <lineage>
        <taxon>Eukaryota</taxon>
        <taxon>Sar</taxon>
        <taxon>Alveolata</taxon>
        <taxon>Ciliophora</taxon>
        <taxon>Postciliodesmatophora</taxon>
        <taxon>Heterotrichea</taxon>
        <taxon>Heterotrichida</taxon>
        <taxon>Blepharismidae</taxon>
        <taxon>Blepharisma</taxon>
    </lineage>
</organism>
<accession>A0AAU9JD01</accession>
<dbReference type="Proteomes" id="UP001162131">
    <property type="component" value="Unassembled WGS sequence"/>
</dbReference>
<gene>
    <name evidence="2" type="ORF">BSTOLATCC_MIC22000</name>
</gene>
<sequence>MVRIVNGVVVRDESLKNKGPRLAQTPKKPNYQLFPTTTDKLGILAKKVSLFGFECEIIWILFLAFIYYYTRSYIWLIVFTFLLWLYYRNSLQGLKNSNVIRMTDYREQQG</sequence>
<keyword evidence="3" id="KW-1185">Reference proteome</keyword>
<keyword evidence="1" id="KW-0812">Transmembrane</keyword>
<evidence type="ECO:0000313" key="3">
    <source>
        <dbReference type="Proteomes" id="UP001162131"/>
    </source>
</evidence>
<feature type="transmembrane region" description="Helical" evidence="1">
    <location>
        <begin position="72"/>
        <end position="87"/>
    </location>
</feature>
<evidence type="ECO:0000256" key="1">
    <source>
        <dbReference type="SAM" id="Phobius"/>
    </source>
</evidence>
<reference evidence="2" key="1">
    <citation type="submission" date="2021-09" db="EMBL/GenBank/DDBJ databases">
        <authorList>
            <consortium name="AG Swart"/>
            <person name="Singh M."/>
            <person name="Singh A."/>
            <person name="Seah K."/>
            <person name="Emmerich C."/>
        </authorList>
    </citation>
    <scope>NUCLEOTIDE SEQUENCE</scope>
    <source>
        <strain evidence="2">ATCC30299</strain>
    </source>
</reference>
<keyword evidence="1" id="KW-1133">Transmembrane helix</keyword>